<dbReference type="PANTHER" id="PTHR44591:SF14">
    <property type="entry name" value="PROTEIN PILG"/>
    <property type="match status" value="1"/>
</dbReference>
<evidence type="ECO:0000313" key="6">
    <source>
        <dbReference type="Proteomes" id="UP000783287"/>
    </source>
</evidence>
<dbReference type="SUPFAM" id="SSF52172">
    <property type="entry name" value="CheY-like"/>
    <property type="match status" value="1"/>
</dbReference>
<comment type="caution">
    <text evidence="5">The sequence shown here is derived from an EMBL/GenBank/DDBJ whole genome shotgun (WGS) entry which is preliminary data.</text>
</comment>
<dbReference type="EMBL" id="JAGQLK010000193">
    <property type="protein sequence ID" value="MCA9383967.1"/>
    <property type="molecule type" value="Genomic_DNA"/>
</dbReference>
<dbReference type="Gene3D" id="3.40.50.2300">
    <property type="match status" value="1"/>
</dbReference>
<dbReference type="SMART" id="SM00448">
    <property type="entry name" value="REC"/>
    <property type="match status" value="1"/>
</dbReference>
<dbReference type="AlphaFoldDB" id="A0A955RJM8"/>
<evidence type="ECO:0000256" key="1">
    <source>
        <dbReference type="ARBA" id="ARBA00022553"/>
    </source>
</evidence>
<keyword evidence="1 3" id="KW-0597">Phosphoprotein</keyword>
<organism evidence="5 6">
    <name type="scientific">Candidatus Dojkabacteria bacterium</name>
    <dbReference type="NCBI Taxonomy" id="2099670"/>
    <lineage>
        <taxon>Bacteria</taxon>
        <taxon>Candidatus Dojkabacteria</taxon>
    </lineage>
</organism>
<dbReference type="InterPro" id="IPR050595">
    <property type="entry name" value="Bact_response_regulator"/>
</dbReference>
<dbReference type="Pfam" id="PF00072">
    <property type="entry name" value="Response_reg"/>
    <property type="match status" value="1"/>
</dbReference>
<reference evidence="5" key="2">
    <citation type="journal article" date="2021" name="Microbiome">
        <title>Successional dynamics and alternative stable states in a saline activated sludge microbial community over 9 years.</title>
        <authorList>
            <person name="Wang Y."/>
            <person name="Ye J."/>
            <person name="Ju F."/>
            <person name="Liu L."/>
            <person name="Boyd J.A."/>
            <person name="Deng Y."/>
            <person name="Parks D.H."/>
            <person name="Jiang X."/>
            <person name="Yin X."/>
            <person name="Woodcroft B.J."/>
            <person name="Tyson G.W."/>
            <person name="Hugenholtz P."/>
            <person name="Polz M.F."/>
            <person name="Zhang T."/>
        </authorList>
    </citation>
    <scope>NUCLEOTIDE SEQUENCE</scope>
    <source>
        <strain evidence="5">HKST-UBA14</strain>
    </source>
</reference>
<feature type="domain" description="Response regulatory" evidence="4">
    <location>
        <begin position="3"/>
        <end position="121"/>
    </location>
</feature>
<proteinExistence type="predicted"/>
<sequence length="129" mass="14545">MQKILIVEDDFKMLDALKRNFTEEGFEVITARNGKDGLAKMKDDLPNIVLLDLLMPVMNGVDMLKEMKSNRATKDVPVILLTNLEPDKLLLDQLEEYPPAFYLVKSNVDLDDVVNKVNDVLGNSPPSLE</sequence>
<protein>
    <submittedName>
        <fullName evidence="5">Response regulator</fullName>
    </submittedName>
</protein>
<name>A0A955RJM8_9BACT</name>
<dbReference type="InterPro" id="IPR011006">
    <property type="entry name" value="CheY-like_superfamily"/>
</dbReference>
<dbReference type="InterPro" id="IPR001789">
    <property type="entry name" value="Sig_transdc_resp-reg_receiver"/>
</dbReference>
<dbReference type="GO" id="GO:0000160">
    <property type="term" value="P:phosphorelay signal transduction system"/>
    <property type="evidence" value="ECO:0007669"/>
    <property type="project" value="UniProtKB-KW"/>
</dbReference>
<keyword evidence="2" id="KW-0902">Two-component regulatory system</keyword>
<evidence type="ECO:0000313" key="5">
    <source>
        <dbReference type="EMBL" id="MCA9383967.1"/>
    </source>
</evidence>
<dbReference type="Proteomes" id="UP000783287">
    <property type="component" value="Unassembled WGS sequence"/>
</dbReference>
<evidence type="ECO:0000256" key="2">
    <source>
        <dbReference type="ARBA" id="ARBA00023012"/>
    </source>
</evidence>
<evidence type="ECO:0000256" key="3">
    <source>
        <dbReference type="PROSITE-ProRule" id="PRU00169"/>
    </source>
</evidence>
<reference evidence="5" key="1">
    <citation type="submission" date="2020-04" db="EMBL/GenBank/DDBJ databases">
        <authorList>
            <person name="Zhang T."/>
        </authorList>
    </citation>
    <scope>NUCLEOTIDE SEQUENCE</scope>
    <source>
        <strain evidence="5">HKST-UBA14</strain>
    </source>
</reference>
<dbReference type="PANTHER" id="PTHR44591">
    <property type="entry name" value="STRESS RESPONSE REGULATOR PROTEIN 1"/>
    <property type="match status" value="1"/>
</dbReference>
<evidence type="ECO:0000259" key="4">
    <source>
        <dbReference type="PROSITE" id="PS50110"/>
    </source>
</evidence>
<feature type="modified residue" description="4-aspartylphosphate" evidence="3">
    <location>
        <position position="52"/>
    </location>
</feature>
<dbReference type="PROSITE" id="PS50110">
    <property type="entry name" value="RESPONSE_REGULATORY"/>
    <property type="match status" value="1"/>
</dbReference>
<accession>A0A955RJM8</accession>
<gene>
    <name evidence="5" type="ORF">KC909_06420</name>
</gene>